<dbReference type="EMBL" id="CP116507">
    <property type="protein sequence ID" value="WCG22640.1"/>
    <property type="molecule type" value="Genomic_DNA"/>
</dbReference>
<dbReference type="Pfam" id="PF01904">
    <property type="entry name" value="DUF72"/>
    <property type="match status" value="1"/>
</dbReference>
<accession>A0AAF0BHM9</accession>
<sequence>MKKVIKIGLTTWSEHGHLFQKNQLTLPEYASTFPVVEVDTFFYAIPHPDTVKKWVEQTPDSFKFIVKAHQAMTLHRSWSDFFESEKEMYARYLAAISPLKDSGKLAAILFQFPPTFRCETASLVYLKRLKRICGKLPVAVEFRHQSWLSPEYKDKTIAFLIYHQLTLVTVDEPQVPDESVPYMPVTTTKTTGVVRLHGRSLEGWQRKDEDWRKFRTLYRYNERELASLQKDFIKMAQEVESLYVIFNNNSGGDAGVNALNVIESMKLEYHDLHPKQTTLF</sequence>
<dbReference type="AlphaFoldDB" id="A0AAF0BHM9"/>
<dbReference type="PANTHER" id="PTHR30348">
    <property type="entry name" value="UNCHARACTERIZED PROTEIN YECE"/>
    <property type="match status" value="1"/>
</dbReference>
<dbReference type="Proteomes" id="UP001179600">
    <property type="component" value="Chromosome"/>
</dbReference>
<evidence type="ECO:0000313" key="2">
    <source>
        <dbReference type="Proteomes" id="UP001179600"/>
    </source>
</evidence>
<evidence type="ECO:0000313" key="1">
    <source>
        <dbReference type="EMBL" id="WCG22640.1"/>
    </source>
</evidence>
<dbReference type="Gene3D" id="3.20.20.410">
    <property type="entry name" value="Protein of unknown function UPF0759"/>
    <property type="match status" value="1"/>
</dbReference>
<dbReference type="InterPro" id="IPR002763">
    <property type="entry name" value="DUF72"/>
</dbReference>
<gene>
    <name evidence="1" type="ORF">PML95_09665</name>
</gene>
<organism evidence="1 2">
    <name type="scientific">Vagococcus lutrae</name>
    <dbReference type="NCBI Taxonomy" id="81947"/>
    <lineage>
        <taxon>Bacteria</taxon>
        <taxon>Bacillati</taxon>
        <taxon>Bacillota</taxon>
        <taxon>Bacilli</taxon>
        <taxon>Lactobacillales</taxon>
        <taxon>Enterococcaceae</taxon>
        <taxon>Vagococcus</taxon>
    </lineage>
</organism>
<reference evidence="1" key="1">
    <citation type="submission" date="2023-01" db="EMBL/GenBank/DDBJ databases">
        <title>Oxazolidinone resistance genes in florfenicol resistant enterococci from beef cattle and veal calves at slaughter.</title>
        <authorList>
            <person name="Biggel M."/>
        </authorList>
    </citation>
    <scope>NUCLEOTIDE SEQUENCE</scope>
    <source>
        <strain evidence="1">K204-1</strain>
    </source>
</reference>
<dbReference type="SUPFAM" id="SSF117396">
    <property type="entry name" value="TM1631-like"/>
    <property type="match status" value="1"/>
</dbReference>
<dbReference type="InterPro" id="IPR036520">
    <property type="entry name" value="UPF0759_sf"/>
</dbReference>
<protein>
    <submittedName>
        <fullName evidence="1">DUF72 domain-containing protein</fullName>
    </submittedName>
</protein>
<name>A0AAF0BHM9_9ENTE</name>
<dbReference type="RefSeq" id="WP_272163311.1">
    <property type="nucleotide sequence ID" value="NZ_CP116507.1"/>
</dbReference>
<proteinExistence type="predicted"/>
<dbReference type="PANTHER" id="PTHR30348:SF13">
    <property type="entry name" value="UPF0759 PROTEIN YUNF"/>
    <property type="match status" value="1"/>
</dbReference>